<dbReference type="PROSITE" id="PS01304">
    <property type="entry name" value="UBIH"/>
    <property type="match status" value="1"/>
</dbReference>
<evidence type="ECO:0000256" key="7">
    <source>
        <dbReference type="ARBA" id="ARBA00023033"/>
    </source>
</evidence>
<feature type="transmembrane region" description="Helical" evidence="9">
    <location>
        <begin position="6"/>
        <end position="23"/>
    </location>
</feature>
<dbReference type="Proteomes" id="UP001520878">
    <property type="component" value="Unassembled WGS sequence"/>
</dbReference>
<dbReference type="NCBIfam" id="TIGR01988">
    <property type="entry name" value="Ubi-OHases"/>
    <property type="match status" value="1"/>
</dbReference>
<keyword evidence="9" id="KW-0812">Transmembrane</keyword>
<protein>
    <submittedName>
        <fullName evidence="11">FAD-dependent monooxygenase</fullName>
    </submittedName>
</protein>
<evidence type="ECO:0000256" key="8">
    <source>
        <dbReference type="SAM" id="MobiDB-lite"/>
    </source>
</evidence>
<keyword evidence="12" id="KW-1185">Reference proteome</keyword>
<comment type="pathway">
    <text evidence="2">Cofactor biosynthesis; ubiquinone biosynthesis.</text>
</comment>
<evidence type="ECO:0000259" key="10">
    <source>
        <dbReference type="Pfam" id="PF01494"/>
    </source>
</evidence>
<evidence type="ECO:0000256" key="9">
    <source>
        <dbReference type="SAM" id="Phobius"/>
    </source>
</evidence>
<dbReference type="EMBL" id="JAJEWP010000002">
    <property type="protein sequence ID" value="MCC2616500.1"/>
    <property type="molecule type" value="Genomic_DNA"/>
</dbReference>
<dbReference type="InterPro" id="IPR018168">
    <property type="entry name" value="Ubi_Hdrlase_CS"/>
</dbReference>
<dbReference type="InterPro" id="IPR051205">
    <property type="entry name" value="UbiH/COQ6_monooxygenase"/>
</dbReference>
<dbReference type="InterPro" id="IPR002938">
    <property type="entry name" value="FAD-bd"/>
</dbReference>
<evidence type="ECO:0000313" key="12">
    <source>
        <dbReference type="Proteomes" id="UP001520878"/>
    </source>
</evidence>
<keyword evidence="9" id="KW-0472">Membrane</keyword>
<evidence type="ECO:0000256" key="3">
    <source>
        <dbReference type="ARBA" id="ARBA00005349"/>
    </source>
</evidence>
<dbReference type="InterPro" id="IPR036188">
    <property type="entry name" value="FAD/NAD-bd_sf"/>
</dbReference>
<name>A0ABS8G9K9_9ALTE</name>
<keyword evidence="5" id="KW-0274">FAD</keyword>
<feature type="domain" description="FAD-binding" evidence="10">
    <location>
        <begin position="4"/>
        <end position="343"/>
    </location>
</feature>
<accession>A0ABS8G9K9</accession>
<dbReference type="PANTHER" id="PTHR43876:SF7">
    <property type="entry name" value="UBIQUINONE BIOSYNTHESIS MONOOXYGENASE COQ6, MITOCHONDRIAL"/>
    <property type="match status" value="1"/>
</dbReference>
<reference evidence="11 12" key="1">
    <citation type="submission" date="2021-10" db="EMBL/GenBank/DDBJ databases">
        <title>Draft genome of Aestuariibacter halophilus JC2043.</title>
        <authorList>
            <person name="Emsley S.A."/>
            <person name="Pfannmuller K.M."/>
            <person name="Ushijima B."/>
            <person name="Saw J.H."/>
            <person name="Videau P."/>
        </authorList>
    </citation>
    <scope>NUCLEOTIDE SEQUENCE [LARGE SCALE GENOMIC DNA]</scope>
    <source>
        <strain evidence="11 12">JC2043</strain>
    </source>
</reference>
<comment type="cofactor">
    <cofactor evidence="1">
        <name>FAD</name>
        <dbReference type="ChEBI" id="CHEBI:57692"/>
    </cofactor>
</comment>
<dbReference type="RefSeq" id="WP_229159892.1">
    <property type="nucleotide sequence ID" value="NZ_JAJEWP010000002.1"/>
</dbReference>
<comment type="similarity">
    <text evidence="3">Belongs to the UbiH/COQ6 family.</text>
</comment>
<evidence type="ECO:0000256" key="5">
    <source>
        <dbReference type="ARBA" id="ARBA00022827"/>
    </source>
</evidence>
<feature type="region of interest" description="Disordered" evidence="8">
    <location>
        <begin position="393"/>
        <end position="414"/>
    </location>
</feature>
<keyword evidence="7 11" id="KW-0503">Monooxygenase</keyword>
<keyword evidence="9" id="KW-1133">Transmembrane helix</keyword>
<dbReference type="Gene3D" id="3.50.50.60">
    <property type="entry name" value="FAD/NAD(P)-binding domain"/>
    <property type="match status" value="2"/>
</dbReference>
<comment type="caution">
    <text evidence="11">The sequence shown here is derived from an EMBL/GenBank/DDBJ whole genome shotgun (WGS) entry which is preliminary data.</text>
</comment>
<dbReference type="InterPro" id="IPR010971">
    <property type="entry name" value="UbiH/COQ6"/>
</dbReference>
<sequence>MDNYDVVIVGGGMVGLSLAAALAPSGMRIAVLDTQVAGAPDANKPQSRVSAISHLSENLFRRLGVWDAIAEHAAPYQHMSVWEQDSFANIDFSADSVHQTHLGHIIENAAIRYPLWQRCEQAGARLIAPVKITNLHHGEQQSVISLDNGQLLACRLVVGADGVHSQVRQQGALPMTFWDYEHTAIVANVRTQQPHNDTARQVFTPDGPLAFLPMQDPHLCSIVWSVNTDKAEALMALDDEAFCQALASTFDLRLGLCSLDTPRSGFPLTMRFVRQWAAERLVLVGDAAHSIHPLAGQGVNLGLQDVAVLAQSLTDTYQAGKDIGRLRYLRPYERQRKTAAVEMIAAMEGFKQLFGTALAPLKLLRGLGLSAVNRLPGVKSALIKQAMGMGAEVPDLTRPHFTPNGPQSHTREHG</sequence>
<keyword evidence="6" id="KW-0560">Oxidoreductase</keyword>
<keyword evidence="4" id="KW-0285">Flavoprotein</keyword>
<evidence type="ECO:0000256" key="1">
    <source>
        <dbReference type="ARBA" id="ARBA00001974"/>
    </source>
</evidence>
<proteinExistence type="inferred from homology"/>
<organism evidence="11 12">
    <name type="scientific">Fluctibacter halophilus</name>
    <dbReference type="NCBI Taxonomy" id="226011"/>
    <lineage>
        <taxon>Bacteria</taxon>
        <taxon>Pseudomonadati</taxon>
        <taxon>Pseudomonadota</taxon>
        <taxon>Gammaproteobacteria</taxon>
        <taxon>Alteromonadales</taxon>
        <taxon>Alteromonadaceae</taxon>
        <taxon>Fluctibacter</taxon>
    </lineage>
</organism>
<gene>
    <name evidence="11" type="ORF">LJ739_09635</name>
</gene>
<dbReference type="PANTHER" id="PTHR43876">
    <property type="entry name" value="UBIQUINONE BIOSYNTHESIS MONOOXYGENASE COQ6, MITOCHONDRIAL"/>
    <property type="match status" value="1"/>
</dbReference>
<dbReference type="PRINTS" id="PR00420">
    <property type="entry name" value="RNGMNOXGNASE"/>
</dbReference>
<dbReference type="Pfam" id="PF01494">
    <property type="entry name" value="FAD_binding_3"/>
    <property type="match status" value="1"/>
</dbReference>
<evidence type="ECO:0000313" key="11">
    <source>
        <dbReference type="EMBL" id="MCC2616500.1"/>
    </source>
</evidence>
<evidence type="ECO:0000256" key="2">
    <source>
        <dbReference type="ARBA" id="ARBA00004749"/>
    </source>
</evidence>
<evidence type="ECO:0000256" key="6">
    <source>
        <dbReference type="ARBA" id="ARBA00023002"/>
    </source>
</evidence>
<dbReference type="SUPFAM" id="SSF51905">
    <property type="entry name" value="FAD/NAD(P)-binding domain"/>
    <property type="match status" value="1"/>
</dbReference>
<evidence type="ECO:0000256" key="4">
    <source>
        <dbReference type="ARBA" id="ARBA00022630"/>
    </source>
</evidence>
<dbReference type="GO" id="GO:0004497">
    <property type="term" value="F:monooxygenase activity"/>
    <property type="evidence" value="ECO:0007669"/>
    <property type="project" value="UniProtKB-KW"/>
</dbReference>